<evidence type="ECO:0000259" key="14">
    <source>
        <dbReference type="PROSITE" id="PS50011"/>
    </source>
</evidence>
<evidence type="ECO:0000313" key="15">
    <source>
        <dbReference type="EMBL" id="EFH90432.1"/>
    </source>
</evidence>
<keyword evidence="8 11" id="KW-0067">ATP-binding</keyword>
<name>D6TF32_KTERA</name>
<keyword evidence="13" id="KW-0472">Membrane</keyword>
<evidence type="ECO:0000256" key="4">
    <source>
        <dbReference type="ARBA" id="ARBA00022679"/>
    </source>
</evidence>
<comment type="similarity">
    <text evidence="1">Belongs to the leucine-binding protein family.</text>
</comment>
<dbReference type="SMART" id="SM00220">
    <property type="entry name" value="S_TKc"/>
    <property type="match status" value="1"/>
</dbReference>
<keyword evidence="16" id="KW-1185">Reference proteome</keyword>
<evidence type="ECO:0000256" key="1">
    <source>
        <dbReference type="ARBA" id="ARBA00010062"/>
    </source>
</evidence>
<dbReference type="SUPFAM" id="SSF56112">
    <property type="entry name" value="Protein kinase-like (PK-like)"/>
    <property type="match status" value="1"/>
</dbReference>
<evidence type="ECO:0000256" key="8">
    <source>
        <dbReference type="ARBA" id="ARBA00022840"/>
    </source>
</evidence>
<keyword evidence="6 11" id="KW-0547">Nucleotide-binding</keyword>
<dbReference type="InterPro" id="IPR017441">
    <property type="entry name" value="Protein_kinase_ATP_BS"/>
</dbReference>
<dbReference type="SUPFAM" id="SSF53822">
    <property type="entry name" value="Periplasmic binding protein-like I"/>
    <property type="match status" value="1"/>
</dbReference>
<keyword evidence="5" id="KW-0732">Signal</keyword>
<dbReference type="AlphaFoldDB" id="D6TF32"/>
<evidence type="ECO:0000256" key="12">
    <source>
        <dbReference type="SAM" id="MobiDB-lite"/>
    </source>
</evidence>
<sequence length="941" mass="100393">MPRVHLQSGRQNSMKCPFCGTDNVPGESFCSNCGGYLDSSAPSSVSSGGTSNTATIVSTAPTTGGGLASSGSLIPNARLQNGRYVVEQVLGSGGMGTAVLAKDTRVSNKRVVIKELVSDSKDPVQFQEDVRNFEREVDTLANLDHPLIPTVTDSFQEGTRYFMVQEYAPGENLETHIDRLGKAMPEREVLTYAVQVLDILDYLGQQTPPIVHRDIKPANIIIGSKDKRAHLVDFGIARADAAKNAKKQTAALGTPGYAPPEQYQGKADARSDLYALTATMHHLLTNRDPRNYGPFSYPLARSVNPQVSPETEQLLTKALTIDPSKRFQSAAEMRQRIEQILRDRFNMTPDTSMYMFSTSGSMTMPAVSTTPAPATPPSPPIQNRGQQQGAQPTFPPPRVVPPPPQRRSGSGLGRGLAILVGVVVLILLVIFITPFLFKGNSANLSTSSPTALPVATQTAEVKSNGIGVQQINNELIGLSDGTVAFDTNRPDGNLKVQAAQKLKSGDSSTAQSLLHSALAQDTNDAEALIYLENQHVMNSGSPYVTLVIGATLTGQNKDVVQAGRDALQGAYVVQKEFNANNGAKLNGTLVRVLIANAGSSSTNVAQAARQIVQFSQTDKTLIGVMGWPYSGYAQNAIGVLSAAKIPMLSSTASSDDLTGASPYFFRVAPPDSVQGQVGAQYALNKLQAKNVAVFEDQSDAYSRSLADAFTQAYQKLNGNVMGPYQYTKGDQASVTSQLQNLANESTVPDVIYFSGYSGDVALLMNQVAANSKFANTKILGGDALYNLGGYGNSSSSAGFDRLRFTSFAYPDEWEVLGYGKQKPGFFGEYSAIFDPHQQHKGGYGFSRPSYNVMLGYDATLTLIKAAGNVVSAGKKTFSGDDIRQALLNINGGNAVQGVSGQVSLGQDGNPVDKEVVILYVDAHGLTHMENQSGVGKFLVNS</sequence>
<dbReference type="EC" id="2.7.11.1" evidence="2"/>
<feature type="transmembrane region" description="Helical" evidence="13">
    <location>
        <begin position="416"/>
        <end position="437"/>
    </location>
</feature>
<evidence type="ECO:0000256" key="11">
    <source>
        <dbReference type="PROSITE-ProRule" id="PRU10141"/>
    </source>
</evidence>
<dbReference type="PROSITE" id="PS50011">
    <property type="entry name" value="PROTEIN_KINASE_DOM"/>
    <property type="match status" value="1"/>
</dbReference>
<dbReference type="InterPro" id="IPR011009">
    <property type="entry name" value="Kinase-like_dom_sf"/>
</dbReference>
<comment type="catalytic activity">
    <reaction evidence="10">
        <text>L-seryl-[protein] + ATP = O-phospho-L-seryl-[protein] + ADP + H(+)</text>
        <dbReference type="Rhea" id="RHEA:17989"/>
        <dbReference type="Rhea" id="RHEA-COMP:9863"/>
        <dbReference type="Rhea" id="RHEA-COMP:11604"/>
        <dbReference type="ChEBI" id="CHEBI:15378"/>
        <dbReference type="ChEBI" id="CHEBI:29999"/>
        <dbReference type="ChEBI" id="CHEBI:30616"/>
        <dbReference type="ChEBI" id="CHEBI:83421"/>
        <dbReference type="ChEBI" id="CHEBI:456216"/>
        <dbReference type="EC" id="2.7.11.1"/>
    </reaction>
</comment>
<evidence type="ECO:0000256" key="2">
    <source>
        <dbReference type="ARBA" id="ARBA00012513"/>
    </source>
</evidence>
<keyword evidence="7 15" id="KW-0418">Kinase</keyword>
<feature type="region of interest" description="Disordered" evidence="12">
    <location>
        <begin position="362"/>
        <end position="410"/>
    </location>
</feature>
<evidence type="ECO:0000256" key="6">
    <source>
        <dbReference type="ARBA" id="ARBA00022741"/>
    </source>
</evidence>
<protein>
    <recommendedName>
        <fullName evidence="2">non-specific serine/threonine protein kinase</fullName>
        <ecNumber evidence="2">2.7.11.1</ecNumber>
    </recommendedName>
</protein>
<keyword evidence="13" id="KW-1133">Transmembrane helix</keyword>
<evidence type="ECO:0000256" key="9">
    <source>
        <dbReference type="ARBA" id="ARBA00047899"/>
    </source>
</evidence>
<dbReference type="Gene3D" id="1.10.510.10">
    <property type="entry name" value="Transferase(Phosphotransferase) domain 1"/>
    <property type="match status" value="1"/>
</dbReference>
<feature type="binding site" evidence="11">
    <location>
        <position position="114"/>
    </location>
    <ligand>
        <name>ATP</name>
        <dbReference type="ChEBI" id="CHEBI:30616"/>
    </ligand>
</feature>
<dbReference type="Pfam" id="PF00069">
    <property type="entry name" value="Pkinase"/>
    <property type="match status" value="1"/>
</dbReference>
<dbReference type="InterPro" id="IPR028082">
    <property type="entry name" value="Peripla_BP_I"/>
</dbReference>
<dbReference type="EMBL" id="ADVG01000001">
    <property type="protein sequence ID" value="EFH90432.1"/>
    <property type="molecule type" value="Genomic_DNA"/>
</dbReference>
<dbReference type="InParanoid" id="D6TF32"/>
<dbReference type="GO" id="GO:0004674">
    <property type="term" value="F:protein serine/threonine kinase activity"/>
    <property type="evidence" value="ECO:0007669"/>
    <property type="project" value="UniProtKB-KW"/>
</dbReference>
<evidence type="ECO:0000256" key="3">
    <source>
        <dbReference type="ARBA" id="ARBA00022527"/>
    </source>
</evidence>
<evidence type="ECO:0000256" key="13">
    <source>
        <dbReference type="SAM" id="Phobius"/>
    </source>
</evidence>
<feature type="compositionally biased region" description="Polar residues" evidence="12">
    <location>
        <begin position="381"/>
        <end position="391"/>
    </location>
</feature>
<keyword evidence="13" id="KW-0812">Transmembrane</keyword>
<comment type="catalytic activity">
    <reaction evidence="9">
        <text>L-threonyl-[protein] + ATP = O-phospho-L-threonyl-[protein] + ADP + H(+)</text>
        <dbReference type="Rhea" id="RHEA:46608"/>
        <dbReference type="Rhea" id="RHEA-COMP:11060"/>
        <dbReference type="Rhea" id="RHEA-COMP:11605"/>
        <dbReference type="ChEBI" id="CHEBI:15378"/>
        <dbReference type="ChEBI" id="CHEBI:30013"/>
        <dbReference type="ChEBI" id="CHEBI:30616"/>
        <dbReference type="ChEBI" id="CHEBI:61977"/>
        <dbReference type="ChEBI" id="CHEBI:456216"/>
        <dbReference type="EC" id="2.7.11.1"/>
    </reaction>
</comment>
<feature type="domain" description="Protein kinase" evidence="14">
    <location>
        <begin position="84"/>
        <end position="341"/>
    </location>
</feature>
<dbReference type="PANTHER" id="PTHR24363">
    <property type="entry name" value="SERINE/THREONINE PROTEIN KINASE"/>
    <property type="match status" value="1"/>
</dbReference>
<keyword evidence="4" id="KW-0808">Transferase</keyword>
<feature type="compositionally biased region" description="Pro residues" evidence="12">
    <location>
        <begin position="393"/>
        <end position="405"/>
    </location>
</feature>
<dbReference type="PANTHER" id="PTHR24363:SF0">
    <property type="entry name" value="SERINE_THREONINE KINASE LIKE DOMAIN CONTAINING 1"/>
    <property type="match status" value="1"/>
</dbReference>
<organism evidence="15 16">
    <name type="scientific">Ktedonobacter racemifer DSM 44963</name>
    <dbReference type="NCBI Taxonomy" id="485913"/>
    <lineage>
        <taxon>Bacteria</taxon>
        <taxon>Bacillati</taxon>
        <taxon>Chloroflexota</taxon>
        <taxon>Ktedonobacteria</taxon>
        <taxon>Ktedonobacterales</taxon>
        <taxon>Ktedonobacteraceae</taxon>
        <taxon>Ktedonobacter</taxon>
    </lineage>
</organism>
<reference evidence="15 16" key="1">
    <citation type="journal article" date="2011" name="Stand. Genomic Sci.">
        <title>Non-contiguous finished genome sequence and contextual data of the filamentous soil bacterium Ktedonobacter racemifer type strain (SOSP1-21).</title>
        <authorList>
            <person name="Chang Y.J."/>
            <person name="Land M."/>
            <person name="Hauser L."/>
            <person name="Chertkov O."/>
            <person name="Del Rio T.G."/>
            <person name="Nolan M."/>
            <person name="Copeland A."/>
            <person name="Tice H."/>
            <person name="Cheng J.F."/>
            <person name="Lucas S."/>
            <person name="Han C."/>
            <person name="Goodwin L."/>
            <person name="Pitluck S."/>
            <person name="Ivanova N."/>
            <person name="Ovchinikova G."/>
            <person name="Pati A."/>
            <person name="Chen A."/>
            <person name="Palaniappan K."/>
            <person name="Mavromatis K."/>
            <person name="Liolios K."/>
            <person name="Brettin T."/>
            <person name="Fiebig A."/>
            <person name="Rohde M."/>
            <person name="Abt B."/>
            <person name="Goker M."/>
            <person name="Detter J.C."/>
            <person name="Woyke T."/>
            <person name="Bristow J."/>
            <person name="Eisen J.A."/>
            <person name="Markowitz V."/>
            <person name="Hugenholtz P."/>
            <person name="Kyrpides N.C."/>
            <person name="Klenk H.P."/>
            <person name="Lapidus A."/>
        </authorList>
    </citation>
    <scope>NUCLEOTIDE SEQUENCE [LARGE SCALE GENOMIC DNA]</scope>
    <source>
        <strain evidence="16">DSM 44963</strain>
    </source>
</reference>
<keyword evidence="3 15" id="KW-0723">Serine/threonine-protein kinase</keyword>
<dbReference type="CDD" id="cd14014">
    <property type="entry name" value="STKc_PknB_like"/>
    <property type="match status" value="1"/>
</dbReference>
<dbReference type="Proteomes" id="UP000004508">
    <property type="component" value="Unassembled WGS sequence"/>
</dbReference>
<dbReference type="STRING" id="485913.Krac_12053"/>
<accession>D6TF32</accession>
<dbReference type="InterPro" id="IPR008271">
    <property type="entry name" value="Ser/Thr_kinase_AS"/>
</dbReference>
<dbReference type="InterPro" id="IPR028081">
    <property type="entry name" value="Leu-bd"/>
</dbReference>
<evidence type="ECO:0000313" key="16">
    <source>
        <dbReference type="Proteomes" id="UP000004508"/>
    </source>
</evidence>
<proteinExistence type="inferred from homology"/>
<comment type="caution">
    <text evidence="15">The sequence shown here is derived from an EMBL/GenBank/DDBJ whole genome shotgun (WGS) entry which is preliminary data.</text>
</comment>
<dbReference type="Gene3D" id="3.40.50.2300">
    <property type="match status" value="2"/>
</dbReference>
<dbReference type="GO" id="GO:0005524">
    <property type="term" value="F:ATP binding"/>
    <property type="evidence" value="ECO:0007669"/>
    <property type="project" value="UniProtKB-UniRule"/>
</dbReference>
<dbReference type="eggNOG" id="COG0515">
    <property type="taxonomic scope" value="Bacteria"/>
</dbReference>
<gene>
    <name evidence="15" type="ORF">Krac_12053</name>
</gene>
<evidence type="ECO:0000256" key="7">
    <source>
        <dbReference type="ARBA" id="ARBA00022777"/>
    </source>
</evidence>
<evidence type="ECO:0000256" key="5">
    <source>
        <dbReference type="ARBA" id="ARBA00022729"/>
    </source>
</evidence>
<dbReference type="Pfam" id="PF13458">
    <property type="entry name" value="Peripla_BP_6"/>
    <property type="match status" value="1"/>
</dbReference>
<dbReference type="InterPro" id="IPR000719">
    <property type="entry name" value="Prot_kinase_dom"/>
</dbReference>
<dbReference type="PROSITE" id="PS00107">
    <property type="entry name" value="PROTEIN_KINASE_ATP"/>
    <property type="match status" value="1"/>
</dbReference>
<evidence type="ECO:0000256" key="10">
    <source>
        <dbReference type="ARBA" id="ARBA00048679"/>
    </source>
</evidence>
<dbReference type="OrthoDB" id="136386at2"/>
<dbReference type="Gene3D" id="3.30.200.20">
    <property type="entry name" value="Phosphorylase Kinase, domain 1"/>
    <property type="match status" value="1"/>
</dbReference>
<dbReference type="PROSITE" id="PS00108">
    <property type="entry name" value="PROTEIN_KINASE_ST"/>
    <property type="match status" value="1"/>
</dbReference>